<comment type="caution">
    <text evidence="16">The sequence shown here is derived from an EMBL/GenBank/DDBJ whole genome shotgun (WGS) entry which is preliminary data.</text>
</comment>
<protein>
    <submittedName>
        <fullName evidence="16">Uncharacterized protein</fullName>
    </submittedName>
</protein>
<evidence type="ECO:0000256" key="5">
    <source>
        <dbReference type="ARBA" id="ARBA00022538"/>
    </source>
</evidence>
<keyword evidence="7" id="KW-0630">Potassium</keyword>
<dbReference type="InterPro" id="IPR006153">
    <property type="entry name" value="Cation/H_exchanger_TM"/>
</dbReference>
<dbReference type="AlphaFoldDB" id="A0A426Z434"/>
<evidence type="ECO:0000256" key="10">
    <source>
        <dbReference type="ARBA" id="ARBA00023136"/>
    </source>
</evidence>
<evidence type="ECO:0000256" key="8">
    <source>
        <dbReference type="ARBA" id="ARBA00022989"/>
    </source>
</evidence>
<dbReference type="GO" id="GO:0015297">
    <property type="term" value="F:antiporter activity"/>
    <property type="evidence" value="ECO:0007669"/>
    <property type="project" value="InterPro"/>
</dbReference>
<feature type="transmembrane region" description="Helical" evidence="12">
    <location>
        <begin position="404"/>
        <end position="424"/>
    </location>
</feature>
<evidence type="ECO:0000256" key="3">
    <source>
        <dbReference type="ARBA" id="ARBA00004141"/>
    </source>
</evidence>
<accession>A0A426Z434</accession>
<keyword evidence="9" id="KW-0406">Ion transport</keyword>
<feature type="transmembrane region" description="Helical" evidence="12">
    <location>
        <begin position="363"/>
        <end position="384"/>
    </location>
</feature>
<evidence type="ECO:0000256" key="6">
    <source>
        <dbReference type="ARBA" id="ARBA00022692"/>
    </source>
</evidence>
<feature type="transmembrane region" description="Helical" evidence="12">
    <location>
        <begin position="523"/>
        <end position="547"/>
    </location>
</feature>
<evidence type="ECO:0000256" key="12">
    <source>
        <dbReference type="SAM" id="Phobius"/>
    </source>
</evidence>
<feature type="domain" description="Cation/H+ exchanger transmembrane" evidence="13">
    <location>
        <begin position="218"/>
        <end position="607"/>
    </location>
</feature>
<dbReference type="GO" id="GO:0009941">
    <property type="term" value="C:chloroplast envelope"/>
    <property type="evidence" value="ECO:0007669"/>
    <property type="project" value="UniProtKB-SubCell"/>
</dbReference>
<evidence type="ECO:0000313" key="17">
    <source>
        <dbReference type="Proteomes" id="UP000287651"/>
    </source>
</evidence>
<dbReference type="InterPro" id="IPR057291">
    <property type="entry name" value="CHX17_2nd"/>
</dbReference>
<keyword evidence="8 12" id="KW-1133">Transmembrane helix</keyword>
<dbReference type="Gene3D" id="3.40.50.12370">
    <property type="match status" value="1"/>
</dbReference>
<keyword evidence="6 12" id="KW-0812">Transmembrane</keyword>
<dbReference type="Proteomes" id="UP000287651">
    <property type="component" value="Unassembled WGS sequence"/>
</dbReference>
<sequence>MTGLRQRLLPKAHVEHSTQVHAGPHVHAARPTTDREAVAPQAQGAQLQCSRHLHTAIRCRDHGLAIPGGAHPSPASVSAWARDDAAARVVARPQPVRYPCPGPSSPLPSCAQDAAAREAFIDPGLRGACRGGVPGDSLLPARRKPMRTHEEEEEEERACCLLCCLESMDGNNTTELITYCYRPDNIVGGGVWQSKTFYSYSLPVLLWQMVLMVAISRSLAFPLKPLRQPRVIAEILVGISPWGEGGKPLPLGEILFPPASYRQLEAMSTLGITYYLFLIGAEFDIQVVAAMRKKVVAIATVNMAVPIVITVLVAHAMNLQPPEYVSYLVHVAFIGAAMGVTAFPVLVQLLAELKLLNDELGQLVVPPAALSELMAWVFLAGSVLLPSYDVSPDVVDLYRPSAFAPLWIMLSGIGLGLICWLVVLPIMDWTVRRTPEGETVSDAHITIVATGVLAAGLIADVIGFPSVLGAFVFGLLMPQGALTTGLRNKLEDFVVGLLLPIYFGTSGFKANTSVITMDDEQEAAFVAALTVIMVLCFVSKLGSNLLIAHYYSVPASRGLSLGLLMNTKGSIEMIILNIGKQKRILDERTYTMLVLGSILMTAVVGPALEIFNKTTRSRAAYKRRNLQQCRPDSELRMVACVYTARNVPSIISLLRMSNPTKRSPVFVYVVHLLELTGRGAAMMIVHQASSKHGQEKVGSKSSGCALQADQIIAPFQSYEQQAGGVSVQRVTAVSPYSTMHEDIFNIAEERHTTIIVLPFHRLQSVAGDFEEADPAIRSVNMNVLAHSPCTVCILVDRGLSGVGRSSAGQLTQHHVAVLFFGGPDDREALTYSSRMAEHPGVILTVIRFLPGEEAMVPPSPAPSCASGERAAMTAVAEANMQRQLDDECTNLFRLRHVTNDSVTYTELVINNIEETVTAVRAINGVHSMYVVGRGKGMESSPLLAGLTLWSEYPELGPIGDMLVSADFGTQASVLVVQQYVSGEAVVAMESTAAQESPKPDPVQRYLSSVNHKAGPGRFNDVWIPGV</sequence>
<comment type="subcellular location">
    <subcellularLocation>
        <location evidence="3">Membrane</location>
        <topology evidence="3">Multi-pass membrane protein</topology>
    </subcellularLocation>
    <subcellularLocation>
        <location evidence="2">Plastid</location>
        <location evidence="2">Chloroplast envelope</location>
    </subcellularLocation>
</comment>
<evidence type="ECO:0000259" key="14">
    <source>
        <dbReference type="Pfam" id="PF23256"/>
    </source>
</evidence>
<dbReference type="Gene3D" id="1.20.1530.20">
    <property type="match status" value="1"/>
</dbReference>
<proteinExistence type="inferred from homology"/>
<dbReference type="GO" id="GO:0012505">
    <property type="term" value="C:endomembrane system"/>
    <property type="evidence" value="ECO:0007669"/>
    <property type="project" value="TreeGrafter"/>
</dbReference>
<evidence type="ECO:0000313" key="16">
    <source>
        <dbReference type="EMBL" id="RRT58726.1"/>
    </source>
</evidence>
<evidence type="ECO:0000256" key="2">
    <source>
        <dbReference type="ARBA" id="ARBA00004119"/>
    </source>
</evidence>
<dbReference type="GO" id="GO:0006813">
    <property type="term" value="P:potassium ion transport"/>
    <property type="evidence" value="ECO:0007669"/>
    <property type="project" value="UniProtKB-KW"/>
</dbReference>
<keyword evidence="10 12" id="KW-0472">Membrane</keyword>
<feature type="transmembrane region" description="Helical" evidence="12">
    <location>
        <begin position="590"/>
        <end position="608"/>
    </location>
</feature>
<dbReference type="GO" id="GO:1902600">
    <property type="term" value="P:proton transmembrane transport"/>
    <property type="evidence" value="ECO:0007669"/>
    <property type="project" value="InterPro"/>
</dbReference>
<dbReference type="EMBL" id="AMZH03008546">
    <property type="protein sequence ID" value="RRT58726.1"/>
    <property type="molecule type" value="Genomic_DNA"/>
</dbReference>
<comment type="similarity">
    <text evidence="11">Belongs to the monovalent cation:proton antiporter 2 (CPA2) transporter (TC 2.A.37) family. CHX (TC 2.A.37.4) subfamily.</text>
</comment>
<feature type="transmembrane region" description="Helical" evidence="12">
    <location>
        <begin position="327"/>
        <end position="351"/>
    </location>
</feature>
<dbReference type="GO" id="GO:0006885">
    <property type="term" value="P:regulation of pH"/>
    <property type="evidence" value="ECO:0007669"/>
    <property type="project" value="TreeGrafter"/>
</dbReference>
<evidence type="ECO:0000256" key="1">
    <source>
        <dbReference type="ARBA" id="ARBA00003198"/>
    </source>
</evidence>
<keyword evidence="5" id="KW-0633">Potassium transport</keyword>
<gene>
    <name evidence="16" type="ORF">B296_00044450</name>
</gene>
<reference evidence="16 17" key="1">
    <citation type="journal article" date="2014" name="Agronomy (Basel)">
        <title>A Draft Genome Sequence for Ensete ventricosum, the Drought-Tolerant Tree Against Hunger.</title>
        <authorList>
            <person name="Harrison J."/>
            <person name="Moore K.A."/>
            <person name="Paszkiewicz K."/>
            <person name="Jones T."/>
            <person name="Grant M."/>
            <person name="Ambacheew D."/>
            <person name="Muzemil S."/>
            <person name="Studholme D.J."/>
        </authorList>
    </citation>
    <scope>NUCLEOTIDE SEQUENCE [LARGE SCALE GENOMIC DNA]</scope>
</reference>
<organism evidence="16 17">
    <name type="scientific">Ensete ventricosum</name>
    <name type="common">Abyssinian banana</name>
    <name type="synonym">Musa ensete</name>
    <dbReference type="NCBI Taxonomy" id="4639"/>
    <lineage>
        <taxon>Eukaryota</taxon>
        <taxon>Viridiplantae</taxon>
        <taxon>Streptophyta</taxon>
        <taxon>Embryophyta</taxon>
        <taxon>Tracheophyta</taxon>
        <taxon>Spermatophyta</taxon>
        <taxon>Magnoliopsida</taxon>
        <taxon>Liliopsida</taxon>
        <taxon>Zingiberales</taxon>
        <taxon>Musaceae</taxon>
        <taxon>Ensete</taxon>
    </lineage>
</organism>
<feature type="transmembrane region" description="Helical" evidence="12">
    <location>
        <begin position="266"/>
        <end position="283"/>
    </location>
</feature>
<feature type="transmembrane region" description="Helical" evidence="12">
    <location>
        <begin position="445"/>
        <end position="473"/>
    </location>
</feature>
<name>A0A426Z434_ENSVE</name>
<dbReference type="Pfam" id="PF23256">
    <property type="entry name" value="CHX17_2nd"/>
    <property type="match status" value="1"/>
</dbReference>
<dbReference type="InterPro" id="IPR050794">
    <property type="entry name" value="CPA2_transporter"/>
</dbReference>
<comment type="function">
    <text evidence="1">May function as sodium-coupled metabolite transporter across the chloroplast envelope.</text>
</comment>
<dbReference type="PANTHER" id="PTHR32468">
    <property type="entry name" value="CATION/H + ANTIPORTER"/>
    <property type="match status" value="1"/>
</dbReference>
<feature type="transmembrane region" description="Helical" evidence="12">
    <location>
        <begin position="295"/>
        <end position="315"/>
    </location>
</feature>
<evidence type="ECO:0000256" key="11">
    <source>
        <dbReference type="ARBA" id="ARBA00038341"/>
    </source>
</evidence>
<dbReference type="InterPro" id="IPR057290">
    <property type="entry name" value="CHX17_C"/>
</dbReference>
<evidence type="ECO:0000256" key="7">
    <source>
        <dbReference type="ARBA" id="ARBA00022958"/>
    </source>
</evidence>
<feature type="domain" description="Cation/H(+) antiporter central" evidence="14">
    <location>
        <begin position="665"/>
        <end position="807"/>
    </location>
</feature>
<dbReference type="Pfam" id="PF00999">
    <property type="entry name" value="Na_H_Exchanger"/>
    <property type="match status" value="1"/>
</dbReference>
<keyword evidence="4" id="KW-0813">Transport</keyword>
<dbReference type="PANTHER" id="PTHR32468:SF164">
    <property type="entry name" value="OS05G0485000 PROTEIN"/>
    <property type="match status" value="1"/>
</dbReference>
<evidence type="ECO:0000259" key="13">
    <source>
        <dbReference type="Pfam" id="PF00999"/>
    </source>
</evidence>
<feature type="transmembrane region" description="Helical" evidence="12">
    <location>
        <begin position="493"/>
        <end position="511"/>
    </location>
</feature>
<dbReference type="Pfam" id="PF23259">
    <property type="entry name" value="CHX17_C"/>
    <property type="match status" value="1"/>
</dbReference>
<evidence type="ECO:0000259" key="15">
    <source>
        <dbReference type="Pfam" id="PF23259"/>
    </source>
</evidence>
<feature type="domain" description="Cation/H(+) antiporter C-terminal" evidence="15">
    <location>
        <begin position="815"/>
        <end position="980"/>
    </location>
</feature>
<evidence type="ECO:0000256" key="4">
    <source>
        <dbReference type="ARBA" id="ARBA00022448"/>
    </source>
</evidence>
<dbReference type="InterPro" id="IPR038770">
    <property type="entry name" value="Na+/solute_symporter_sf"/>
</dbReference>
<evidence type="ECO:0000256" key="9">
    <source>
        <dbReference type="ARBA" id="ARBA00023065"/>
    </source>
</evidence>
<dbReference type="GO" id="GO:0016020">
    <property type="term" value="C:membrane"/>
    <property type="evidence" value="ECO:0007669"/>
    <property type="project" value="UniProtKB-SubCell"/>
</dbReference>